<keyword evidence="1" id="KW-0812">Transmembrane</keyword>
<dbReference type="OrthoDB" id="5196235at2"/>
<reference evidence="2 3" key="1">
    <citation type="submission" date="2019-04" db="EMBL/GenBank/DDBJ databases">
        <title>Herbidospora sp. NEAU-GS14.nov., a novel actinomycete isolated from soil.</title>
        <authorList>
            <person name="Han L."/>
        </authorList>
    </citation>
    <scope>NUCLEOTIDE SEQUENCE [LARGE SCALE GENOMIC DNA]</scope>
    <source>
        <strain evidence="2 3">NEAU-GS14</strain>
    </source>
</reference>
<proteinExistence type="predicted"/>
<evidence type="ECO:0000256" key="1">
    <source>
        <dbReference type="SAM" id="Phobius"/>
    </source>
</evidence>
<name>A0A4U3MGY2_9ACTN</name>
<dbReference type="Proteomes" id="UP000308705">
    <property type="component" value="Unassembled WGS sequence"/>
</dbReference>
<gene>
    <name evidence="2" type="ORF">FDA94_14035</name>
</gene>
<accession>A0A4U3MGY2</accession>
<feature type="transmembrane region" description="Helical" evidence="1">
    <location>
        <begin position="71"/>
        <end position="90"/>
    </location>
</feature>
<feature type="transmembrane region" description="Helical" evidence="1">
    <location>
        <begin position="411"/>
        <end position="431"/>
    </location>
</feature>
<protein>
    <recommendedName>
        <fullName evidence="4">Glycosyltransferase RgtA/B/C/D-like domain-containing protein</fullName>
    </recommendedName>
</protein>
<dbReference type="EMBL" id="SZQA01000011">
    <property type="protein sequence ID" value="TKK88461.1"/>
    <property type="molecule type" value="Genomic_DNA"/>
</dbReference>
<evidence type="ECO:0008006" key="4">
    <source>
        <dbReference type="Google" id="ProtNLM"/>
    </source>
</evidence>
<dbReference type="AlphaFoldDB" id="A0A4U3MGY2"/>
<sequence length="607" mass="65029">MRIDLSPGRLLAVGSVLPALALSGWLLAGLLLVFLGWFGIWQLILLGVPAAALFVWAGWPKDTVESTWWQAGSVFLVAVASGVFNTVYAAQQYIVRRDPATYQQYAIWLREHGGLPIPESAGAFGGGDAALRFASMGFYAHEGAIVPQFMPGAPILYASGFTPAILGALAVLTVGGVTARLVHARFAWIGALAFAVALPILYTSRTTFSEIPSLVLLFGGIALVLAGRRMFVAGLVFGLALLIRIDGLRDILPVLVFGMVAQRKLLAGVLVGGGIGFGAGFVLSRPYFDYLSGSLLPLLAICAVVLVAAPFVRRVPRWLPNVAAAGVVLGVLAFAVRPLVETVRRPVTNPDDALTAELIGAVQKANGLPIDPTRLYYEDSLYWVIWYVGLPALVLAAFGVFTLARRMEKPWLLPTAIILWTTVTTLYRPAITADHPFAARRLVPVIIPGLILLAVWGARKLPVWATAGLLVIPPVIVSIGTAFTPIERGELAAVQKMCDAIPKGSTVLIVERVTGDRLTQVVRGQCGFPTARVAYPEGTDLPLEADVRRIIAKTHDPVLLAAEPGQLTAYGTPRQVMALRTRQDERSLVKAPDGTWSLSVDVWLAVP</sequence>
<feature type="transmembrane region" description="Helical" evidence="1">
    <location>
        <begin position="40"/>
        <end position="59"/>
    </location>
</feature>
<feature type="transmembrane region" description="Helical" evidence="1">
    <location>
        <begin position="318"/>
        <end position="340"/>
    </location>
</feature>
<feature type="transmembrane region" description="Helical" evidence="1">
    <location>
        <begin position="437"/>
        <end position="456"/>
    </location>
</feature>
<feature type="transmembrane region" description="Helical" evidence="1">
    <location>
        <begin position="155"/>
        <end position="174"/>
    </location>
</feature>
<evidence type="ECO:0000313" key="2">
    <source>
        <dbReference type="EMBL" id="TKK88461.1"/>
    </source>
</evidence>
<keyword evidence="1" id="KW-1133">Transmembrane helix</keyword>
<organism evidence="2 3">
    <name type="scientific">Herbidospora galbida</name>
    <dbReference type="NCBI Taxonomy" id="2575442"/>
    <lineage>
        <taxon>Bacteria</taxon>
        <taxon>Bacillati</taxon>
        <taxon>Actinomycetota</taxon>
        <taxon>Actinomycetes</taxon>
        <taxon>Streptosporangiales</taxon>
        <taxon>Streptosporangiaceae</taxon>
        <taxon>Herbidospora</taxon>
    </lineage>
</organism>
<evidence type="ECO:0000313" key="3">
    <source>
        <dbReference type="Proteomes" id="UP000308705"/>
    </source>
</evidence>
<feature type="transmembrane region" description="Helical" evidence="1">
    <location>
        <begin position="381"/>
        <end position="404"/>
    </location>
</feature>
<feature type="transmembrane region" description="Helical" evidence="1">
    <location>
        <begin position="214"/>
        <end position="243"/>
    </location>
</feature>
<feature type="transmembrane region" description="Helical" evidence="1">
    <location>
        <begin position="186"/>
        <end position="202"/>
    </location>
</feature>
<comment type="caution">
    <text evidence="2">The sequence shown here is derived from an EMBL/GenBank/DDBJ whole genome shotgun (WGS) entry which is preliminary data.</text>
</comment>
<keyword evidence="3" id="KW-1185">Reference proteome</keyword>
<feature type="transmembrane region" description="Helical" evidence="1">
    <location>
        <begin position="264"/>
        <end position="284"/>
    </location>
</feature>
<feature type="transmembrane region" description="Helical" evidence="1">
    <location>
        <begin position="290"/>
        <end position="311"/>
    </location>
</feature>
<keyword evidence="1" id="KW-0472">Membrane</keyword>
<feature type="transmembrane region" description="Helical" evidence="1">
    <location>
        <begin position="463"/>
        <end position="483"/>
    </location>
</feature>
<feature type="transmembrane region" description="Helical" evidence="1">
    <location>
        <begin position="12"/>
        <end position="34"/>
    </location>
</feature>